<feature type="region of interest" description="Disordered" evidence="1">
    <location>
        <begin position="52"/>
        <end position="85"/>
    </location>
</feature>
<reference evidence="2 3" key="1">
    <citation type="submission" date="2016-09" db="EMBL/GenBank/DDBJ databases">
        <title>Draft genome sequence for the type strain of Vulcanibacillus modesticaldus BR, a strictly anaerobic, moderately thermophilic, and nitrate-reducing bacterium from deep sea-hydrothermal vents of the Mid-Atlantic Ridge.</title>
        <authorList>
            <person name="Abin C.A."/>
            <person name="Hollibaugh J.T."/>
        </authorList>
    </citation>
    <scope>NUCLEOTIDE SEQUENCE [LARGE SCALE GENOMIC DNA]</scope>
    <source>
        <strain evidence="2 3">BR</strain>
    </source>
</reference>
<sequence>MSLRTIELQLVMPKSQDVGQLQNTLHQRATVEQSVLMTKMKQLEIEKRKKTEKLNKSEMREHNTTKTPRLPRSTDHRGRFIDIEL</sequence>
<dbReference type="Proteomes" id="UP000243739">
    <property type="component" value="Unassembled WGS sequence"/>
</dbReference>
<evidence type="ECO:0000313" key="3">
    <source>
        <dbReference type="Proteomes" id="UP000243739"/>
    </source>
</evidence>
<dbReference type="AlphaFoldDB" id="A0A1D2YXS0"/>
<dbReference type="EMBL" id="MIJF01000001">
    <property type="protein sequence ID" value="OEG00427.1"/>
    <property type="molecule type" value="Genomic_DNA"/>
</dbReference>
<accession>A0A1D2YXS0</accession>
<organism evidence="2 3">
    <name type="scientific">Vulcanibacillus modesticaldus</name>
    <dbReference type="NCBI Taxonomy" id="337097"/>
    <lineage>
        <taxon>Bacteria</taxon>
        <taxon>Bacillati</taxon>
        <taxon>Bacillota</taxon>
        <taxon>Bacilli</taxon>
        <taxon>Bacillales</taxon>
        <taxon>Bacillaceae</taxon>
        <taxon>Vulcanibacillus</taxon>
    </lineage>
</organism>
<gene>
    <name evidence="2" type="ORF">BHF71_00525</name>
</gene>
<name>A0A1D2YXS0_9BACI</name>
<protein>
    <submittedName>
        <fullName evidence="2">Uncharacterized protein</fullName>
    </submittedName>
</protein>
<dbReference type="STRING" id="337097.BHF71_00525"/>
<proteinExistence type="predicted"/>
<evidence type="ECO:0000256" key="1">
    <source>
        <dbReference type="SAM" id="MobiDB-lite"/>
    </source>
</evidence>
<comment type="caution">
    <text evidence="2">The sequence shown here is derived from an EMBL/GenBank/DDBJ whole genome shotgun (WGS) entry which is preliminary data.</text>
</comment>
<keyword evidence="3" id="KW-1185">Reference proteome</keyword>
<feature type="compositionally biased region" description="Basic and acidic residues" evidence="1">
    <location>
        <begin position="72"/>
        <end position="85"/>
    </location>
</feature>
<dbReference type="RefSeq" id="WP_069655740.1">
    <property type="nucleotide sequence ID" value="NZ_MIJF01000001.1"/>
</dbReference>
<feature type="compositionally biased region" description="Basic and acidic residues" evidence="1">
    <location>
        <begin position="52"/>
        <end position="64"/>
    </location>
</feature>
<dbReference type="OrthoDB" id="2476294at2"/>
<evidence type="ECO:0000313" key="2">
    <source>
        <dbReference type="EMBL" id="OEG00427.1"/>
    </source>
</evidence>